<dbReference type="PIRSF" id="PIRSF004692">
    <property type="entry name" value="KdsD_KpsF"/>
    <property type="match status" value="1"/>
</dbReference>
<feature type="domain" description="CBS" evidence="6">
    <location>
        <begin position="203"/>
        <end position="261"/>
    </location>
</feature>
<evidence type="ECO:0000256" key="4">
    <source>
        <dbReference type="PIRNR" id="PIRNR004692"/>
    </source>
</evidence>
<dbReference type="GO" id="GO:0019146">
    <property type="term" value="F:arabinose-5-phosphate isomerase activity"/>
    <property type="evidence" value="ECO:0007669"/>
    <property type="project" value="UniProtKB-EC"/>
</dbReference>
<dbReference type="Pfam" id="PF01380">
    <property type="entry name" value="SIS"/>
    <property type="match status" value="1"/>
</dbReference>
<keyword evidence="8" id="KW-0413">Isomerase</keyword>
<dbReference type="InterPro" id="IPR046348">
    <property type="entry name" value="SIS_dom_sf"/>
</dbReference>
<evidence type="ECO:0000256" key="1">
    <source>
        <dbReference type="ARBA" id="ARBA00008165"/>
    </source>
</evidence>
<sequence length="322" mass="34736">MEDLIQRTARETLSIEAEALSKLAASIGDDFRRSVEAIHEEHGRIIVTGVGKTALVAQKIVATLNSTGSPAFFLHAGDAIHGDIGMVQPTDVVLALSRSGETAEIELLALLVRNLGNTLIAMTSAGESTLARRADHLLLVPFEREADPNGLAPTTSTTLMMAMGDALATSLLALRGFSTDDFARFHPGGALGKQLYLRVDDLYRHNAKPSIYPTASLKDTLLAMTTGRLGATAVVDRTTDKFLGIITDGDIRRLLNARRDIDQLTAQDIMTPQPRCVRADALVVQAASLMQENSISQLIVLNEHGIYLGMIHIHDIVREGLI</sequence>
<dbReference type="CDD" id="cd05014">
    <property type="entry name" value="SIS_Kpsf"/>
    <property type="match status" value="1"/>
</dbReference>
<accession>A0ABN8F7W5</accession>
<keyword evidence="2" id="KW-0677">Repeat</keyword>
<dbReference type="InterPro" id="IPR035474">
    <property type="entry name" value="SIS_Kpsf"/>
</dbReference>
<evidence type="ECO:0000256" key="2">
    <source>
        <dbReference type="ARBA" id="ARBA00022737"/>
    </source>
</evidence>
<dbReference type="InterPro" id="IPR000644">
    <property type="entry name" value="CBS_dom"/>
</dbReference>
<feature type="domain" description="SIS" evidence="7">
    <location>
        <begin position="34"/>
        <end position="177"/>
    </location>
</feature>
<evidence type="ECO:0000313" key="9">
    <source>
        <dbReference type="Proteomes" id="UP000837803"/>
    </source>
</evidence>
<dbReference type="SMART" id="SM00116">
    <property type="entry name" value="CBS"/>
    <property type="match status" value="2"/>
</dbReference>
<gene>
    <name evidence="8" type="primary">kdsD</name>
    <name evidence="8" type="ORF">LEM8419_02275</name>
</gene>
<reference evidence="8" key="1">
    <citation type="submission" date="2021-12" db="EMBL/GenBank/DDBJ databases">
        <authorList>
            <person name="Rodrigo-Torres L."/>
            <person name="Arahal R. D."/>
            <person name="Lucena T."/>
        </authorList>
    </citation>
    <scope>NUCLEOTIDE SEQUENCE</scope>
    <source>
        <strain evidence="8">CECT 8419</strain>
    </source>
</reference>
<organism evidence="8 9">
    <name type="scientific">Neolewinella maritima</name>
    <dbReference type="NCBI Taxonomy" id="1383882"/>
    <lineage>
        <taxon>Bacteria</taxon>
        <taxon>Pseudomonadati</taxon>
        <taxon>Bacteroidota</taxon>
        <taxon>Saprospiria</taxon>
        <taxon>Saprospirales</taxon>
        <taxon>Lewinellaceae</taxon>
        <taxon>Neolewinella</taxon>
    </lineage>
</organism>
<evidence type="ECO:0000259" key="6">
    <source>
        <dbReference type="PROSITE" id="PS51371"/>
    </source>
</evidence>
<dbReference type="EC" id="5.3.1.13" evidence="8"/>
<protein>
    <submittedName>
        <fullName evidence="8">Arabinose 5-phosphate isomerase KdsD</fullName>
        <ecNumber evidence="8">5.3.1.13</ecNumber>
    </submittedName>
</protein>
<dbReference type="NCBIfam" id="TIGR00393">
    <property type="entry name" value="kpsF"/>
    <property type="match status" value="1"/>
</dbReference>
<dbReference type="InterPro" id="IPR046342">
    <property type="entry name" value="CBS_dom_sf"/>
</dbReference>
<dbReference type="Gene3D" id="3.40.50.10490">
    <property type="entry name" value="Glucose-6-phosphate isomerase like protein, domain 1"/>
    <property type="match status" value="1"/>
</dbReference>
<dbReference type="CDD" id="cd04604">
    <property type="entry name" value="CBS_pair_SIS_assoc"/>
    <property type="match status" value="1"/>
</dbReference>
<dbReference type="Gene3D" id="3.10.580.10">
    <property type="entry name" value="CBS-domain"/>
    <property type="match status" value="1"/>
</dbReference>
<dbReference type="PANTHER" id="PTHR42745">
    <property type="match status" value="1"/>
</dbReference>
<dbReference type="PANTHER" id="PTHR42745:SF1">
    <property type="entry name" value="ARABINOSE 5-PHOSPHATE ISOMERASE KDSD"/>
    <property type="match status" value="1"/>
</dbReference>
<comment type="caution">
    <text evidence="8">The sequence shown here is derived from an EMBL/GenBank/DDBJ whole genome shotgun (WGS) entry which is preliminary data.</text>
</comment>
<dbReference type="InterPro" id="IPR001347">
    <property type="entry name" value="SIS_dom"/>
</dbReference>
<evidence type="ECO:0000256" key="3">
    <source>
        <dbReference type="ARBA" id="ARBA00023122"/>
    </source>
</evidence>
<proteinExistence type="inferred from homology"/>
<dbReference type="InterPro" id="IPR050986">
    <property type="entry name" value="GutQ/KpsF_isomerases"/>
</dbReference>
<feature type="domain" description="CBS" evidence="6">
    <location>
        <begin position="270"/>
        <end position="322"/>
    </location>
</feature>
<name>A0ABN8F7W5_9BACT</name>
<comment type="similarity">
    <text evidence="1 4">Belongs to the SIS family. GutQ/KpsF subfamily.</text>
</comment>
<dbReference type="RefSeq" id="WP_238751220.1">
    <property type="nucleotide sequence ID" value="NZ_CAKLPZ010000002.1"/>
</dbReference>
<keyword evidence="3 5" id="KW-0129">CBS domain</keyword>
<dbReference type="Pfam" id="PF00571">
    <property type="entry name" value="CBS"/>
    <property type="match status" value="2"/>
</dbReference>
<dbReference type="PROSITE" id="PS51464">
    <property type="entry name" value="SIS"/>
    <property type="match status" value="1"/>
</dbReference>
<keyword evidence="9" id="KW-1185">Reference proteome</keyword>
<dbReference type="SUPFAM" id="SSF53697">
    <property type="entry name" value="SIS domain"/>
    <property type="match status" value="1"/>
</dbReference>
<dbReference type="Proteomes" id="UP000837803">
    <property type="component" value="Unassembled WGS sequence"/>
</dbReference>
<dbReference type="EMBL" id="CAKLPZ010000002">
    <property type="protein sequence ID" value="CAH1001374.1"/>
    <property type="molecule type" value="Genomic_DNA"/>
</dbReference>
<dbReference type="InterPro" id="IPR004800">
    <property type="entry name" value="KdsD/KpsF-type"/>
</dbReference>
<evidence type="ECO:0000313" key="8">
    <source>
        <dbReference type="EMBL" id="CAH1001374.1"/>
    </source>
</evidence>
<evidence type="ECO:0000256" key="5">
    <source>
        <dbReference type="PROSITE-ProRule" id="PRU00703"/>
    </source>
</evidence>
<dbReference type="PROSITE" id="PS51371">
    <property type="entry name" value="CBS"/>
    <property type="match status" value="2"/>
</dbReference>
<evidence type="ECO:0000259" key="7">
    <source>
        <dbReference type="PROSITE" id="PS51464"/>
    </source>
</evidence>